<dbReference type="AlphaFoldDB" id="E4WR26"/>
<dbReference type="Proteomes" id="UP000001307">
    <property type="component" value="Unassembled WGS sequence"/>
</dbReference>
<gene>
    <name evidence="1" type="ORF">GSOID_T00000197001</name>
</gene>
<organism evidence="1">
    <name type="scientific">Oikopleura dioica</name>
    <name type="common">Tunicate</name>
    <dbReference type="NCBI Taxonomy" id="34765"/>
    <lineage>
        <taxon>Eukaryota</taxon>
        <taxon>Metazoa</taxon>
        <taxon>Chordata</taxon>
        <taxon>Tunicata</taxon>
        <taxon>Appendicularia</taxon>
        <taxon>Copelata</taxon>
        <taxon>Oikopleuridae</taxon>
        <taxon>Oikopleura</taxon>
    </lineage>
</organism>
<dbReference type="SUPFAM" id="SSF57196">
    <property type="entry name" value="EGF/Laminin"/>
    <property type="match status" value="1"/>
</dbReference>
<protein>
    <recommendedName>
        <fullName evidence="3">EGF-like domain-containing protein</fullName>
    </recommendedName>
</protein>
<proteinExistence type="predicted"/>
<dbReference type="EMBL" id="FN653015">
    <property type="protein sequence ID" value="CBY20212.1"/>
    <property type="molecule type" value="Genomic_DNA"/>
</dbReference>
<evidence type="ECO:0000313" key="1">
    <source>
        <dbReference type="EMBL" id="CBY20212.1"/>
    </source>
</evidence>
<dbReference type="InterPro" id="IPR009017">
    <property type="entry name" value="GFP"/>
</dbReference>
<evidence type="ECO:0008006" key="3">
    <source>
        <dbReference type="Google" id="ProtNLM"/>
    </source>
</evidence>
<name>E4WR26_OIKDI</name>
<dbReference type="OrthoDB" id="10435499at2759"/>
<accession>E4WR26</accession>
<dbReference type="InParanoid" id="E4WR26"/>
<evidence type="ECO:0000313" key="2">
    <source>
        <dbReference type="Proteomes" id="UP000001307"/>
    </source>
</evidence>
<reference evidence="1" key="1">
    <citation type="journal article" date="2010" name="Science">
        <title>Plasticity of animal genome architecture unmasked by rapid evolution of a pelagic tunicate.</title>
        <authorList>
            <person name="Denoeud F."/>
            <person name="Henriet S."/>
            <person name="Mungpakdee S."/>
            <person name="Aury J.M."/>
            <person name="Da Silva C."/>
            <person name="Brinkmann H."/>
            <person name="Mikhaleva J."/>
            <person name="Olsen L.C."/>
            <person name="Jubin C."/>
            <person name="Canestro C."/>
            <person name="Bouquet J.M."/>
            <person name="Danks G."/>
            <person name="Poulain J."/>
            <person name="Campsteijn C."/>
            <person name="Adamski M."/>
            <person name="Cross I."/>
            <person name="Yadetie F."/>
            <person name="Muffato M."/>
            <person name="Louis A."/>
            <person name="Butcher S."/>
            <person name="Tsagkogeorga G."/>
            <person name="Konrad A."/>
            <person name="Singh S."/>
            <person name="Jensen M.F."/>
            <person name="Cong E.H."/>
            <person name="Eikeseth-Otteraa H."/>
            <person name="Noel B."/>
            <person name="Anthouard V."/>
            <person name="Porcel B.M."/>
            <person name="Kachouri-Lafond R."/>
            <person name="Nishino A."/>
            <person name="Ugolini M."/>
            <person name="Chourrout P."/>
            <person name="Nishida H."/>
            <person name="Aasland R."/>
            <person name="Huzurbazar S."/>
            <person name="Westhof E."/>
            <person name="Delsuc F."/>
            <person name="Lehrach H."/>
            <person name="Reinhardt R."/>
            <person name="Weissenbach J."/>
            <person name="Roy S.W."/>
            <person name="Artiguenave F."/>
            <person name="Postlethwait J.H."/>
            <person name="Manak J.R."/>
            <person name="Thompson E.M."/>
            <person name="Jaillon O."/>
            <person name="Du Pasquier L."/>
            <person name="Boudinot P."/>
            <person name="Liberles D.A."/>
            <person name="Volff J.N."/>
            <person name="Philippe H."/>
            <person name="Lenhard B."/>
            <person name="Roest Crollius H."/>
            <person name="Wincker P."/>
            <person name="Chourrout D."/>
        </authorList>
    </citation>
    <scope>NUCLEOTIDE SEQUENCE [LARGE SCALE GENOMIC DNA]</scope>
</reference>
<dbReference type="CDD" id="cd00054">
    <property type="entry name" value="EGF_CA"/>
    <property type="match status" value="1"/>
</dbReference>
<keyword evidence="2" id="KW-1185">Reference proteome</keyword>
<sequence length="447" mass="51151">MHADCVNLIGGFECNCQLGFIGNGFDCKKDQDFQKAILEPGGGQVDSQGFLYFAEYKDLKVGDGGVISSNHSQIDRRLSNQRTEWQFYLTRRFTKLILQVEDLSLPHKTCDGDEQNLKKNFLRISVGFGSSRSHEYLCKAKLESRSTRIVFGQQFEHVPITVTFMSDNRSNSSVSIKWKIIDSSLEIVQVFCEKDGRHEDTSHHRPNMRLDYLPFWSFSPRIFDFSLPSPNCEISDCFIDLPDSAARLKSINISWLSHDTACFESIKLIWKPFGLEPKSVIINDEKVLLSSAKTQNKNHYNGISWHSSKPSASEKTAFYERNLFRSNPMGLCQIPMSWNTGGKLTLGGARECATIIEIEERKNRRLSLDWRVLEKWCVEKAFEVFLCDNKCGRLEFCSALNKLAPEMTRKFDRFSGSLVVLQKKKSDILLELNLTNEREADIVVKNC</sequence>
<dbReference type="Gene3D" id="2.40.155.10">
    <property type="entry name" value="Green fluorescent protein"/>
    <property type="match status" value="1"/>
</dbReference>